<keyword evidence="5 9" id="KW-0812">Transmembrane</keyword>
<evidence type="ECO:0000256" key="1">
    <source>
        <dbReference type="ARBA" id="ARBA00004127"/>
    </source>
</evidence>
<reference evidence="10" key="1">
    <citation type="submission" date="2022-02" db="EMBL/GenBank/DDBJ databases">
        <authorList>
            <person name="Henning P.M."/>
            <person name="McCubbin A.G."/>
            <person name="Shore J.S."/>
        </authorList>
    </citation>
    <scope>NUCLEOTIDE SEQUENCE</scope>
    <source>
        <strain evidence="10">F60SS</strain>
        <tissue evidence="10">Leaves</tissue>
    </source>
</reference>
<dbReference type="Gene3D" id="1.20.1280.290">
    <property type="match status" value="1"/>
</dbReference>
<dbReference type="Proteomes" id="UP001141552">
    <property type="component" value="Unassembled WGS sequence"/>
</dbReference>
<reference evidence="10" key="2">
    <citation type="journal article" date="2023" name="Plants (Basel)">
        <title>Annotation of the Turnera subulata (Passifloraceae) Draft Genome Reveals the S-Locus Evolved after the Divergence of Turneroideae from Passifloroideae in a Stepwise Manner.</title>
        <authorList>
            <person name="Henning P.M."/>
            <person name="Roalson E.H."/>
            <person name="Mir W."/>
            <person name="McCubbin A.G."/>
            <person name="Shore J.S."/>
        </authorList>
    </citation>
    <scope>NUCLEOTIDE SEQUENCE</scope>
    <source>
        <strain evidence="10">F60SS</strain>
    </source>
</reference>
<feature type="transmembrane region" description="Helical" evidence="9">
    <location>
        <begin position="53"/>
        <end position="74"/>
    </location>
</feature>
<evidence type="ECO:0008006" key="12">
    <source>
        <dbReference type="Google" id="ProtNLM"/>
    </source>
</evidence>
<evidence type="ECO:0000256" key="4">
    <source>
        <dbReference type="ARBA" id="ARBA00022597"/>
    </source>
</evidence>
<evidence type="ECO:0000256" key="5">
    <source>
        <dbReference type="ARBA" id="ARBA00022692"/>
    </source>
</evidence>
<dbReference type="GO" id="GO:0012505">
    <property type="term" value="C:endomembrane system"/>
    <property type="evidence" value="ECO:0007669"/>
    <property type="project" value="UniProtKB-SubCell"/>
</dbReference>
<keyword evidence="6" id="KW-0677">Repeat</keyword>
<keyword evidence="11" id="KW-1185">Reference proteome</keyword>
<dbReference type="InterPro" id="IPR047664">
    <property type="entry name" value="SWEET"/>
</dbReference>
<dbReference type="GO" id="GO:0051119">
    <property type="term" value="F:sugar transmembrane transporter activity"/>
    <property type="evidence" value="ECO:0007669"/>
    <property type="project" value="InterPro"/>
</dbReference>
<comment type="caution">
    <text evidence="10">The sequence shown here is derived from an EMBL/GenBank/DDBJ whole genome shotgun (WGS) entry which is preliminary data.</text>
</comment>
<evidence type="ECO:0000256" key="6">
    <source>
        <dbReference type="ARBA" id="ARBA00022737"/>
    </source>
</evidence>
<dbReference type="AlphaFoldDB" id="A0A9Q0FHC0"/>
<keyword evidence="8 9" id="KW-0472">Membrane</keyword>
<protein>
    <recommendedName>
        <fullName evidence="12">Bidirectional sugar transporter SWEET</fullName>
    </recommendedName>
</protein>
<dbReference type="InterPro" id="IPR004316">
    <property type="entry name" value="SWEET_rpt"/>
</dbReference>
<dbReference type="EMBL" id="JAKUCV010005351">
    <property type="protein sequence ID" value="KAJ4831488.1"/>
    <property type="molecule type" value="Genomic_DNA"/>
</dbReference>
<dbReference type="GO" id="GO:0016020">
    <property type="term" value="C:membrane"/>
    <property type="evidence" value="ECO:0007669"/>
    <property type="project" value="InterPro"/>
</dbReference>
<evidence type="ECO:0000313" key="10">
    <source>
        <dbReference type="EMBL" id="KAJ4831488.1"/>
    </source>
</evidence>
<comment type="similarity">
    <text evidence="2">Belongs to the SWEET sugar transporter family.</text>
</comment>
<proteinExistence type="inferred from homology"/>
<organism evidence="10 11">
    <name type="scientific">Turnera subulata</name>
    <dbReference type="NCBI Taxonomy" id="218843"/>
    <lineage>
        <taxon>Eukaryota</taxon>
        <taxon>Viridiplantae</taxon>
        <taxon>Streptophyta</taxon>
        <taxon>Embryophyta</taxon>
        <taxon>Tracheophyta</taxon>
        <taxon>Spermatophyta</taxon>
        <taxon>Magnoliopsida</taxon>
        <taxon>eudicotyledons</taxon>
        <taxon>Gunneridae</taxon>
        <taxon>Pentapetalae</taxon>
        <taxon>rosids</taxon>
        <taxon>fabids</taxon>
        <taxon>Malpighiales</taxon>
        <taxon>Passifloraceae</taxon>
        <taxon>Turnera</taxon>
    </lineage>
</organism>
<dbReference type="PANTHER" id="PTHR10791">
    <property type="entry name" value="RAG1-ACTIVATING PROTEIN 1"/>
    <property type="match status" value="1"/>
</dbReference>
<sequence length="97" mass="10765">MGNQKNHHQQQLCRKGYYNKECLEYMPLYLLLANALNGSIWTAYALIKLDVFMLISNGLGALSGFAQLILYMLATTVLPQNKGSGNASKPTEIELQA</sequence>
<evidence type="ECO:0000256" key="3">
    <source>
        <dbReference type="ARBA" id="ARBA00022448"/>
    </source>
</evidence>
<keyword evidence="3" id="KW-0813">Transport</keyword>
<evidence type="ECO:0000256" key="9">
    <source>
        <dbReference type="SAM" id="Phobius"/>
    </source>
</evidence>
<accession>A0A9Q0FHC0</accession>
<gene>
    <name evidence="10" type="ORF">Tsubulata_004719</name>
</gene>
<keyword evidence="7 9" id="KW-1133">Transmembrane helix</keyword>
<keyword evidence="4" id="KW-0762">Sugar transport</keyword>
<dbReference type="OrthoDB" id="409725at2759"/>
<dbReference type="PANTHER" id="PTHR10791:SF236">
    <property type="entry name" value="BIDIRECTIONAL SUGAR TRANSPORTER SWEET8"/>
    <property type="match status" value="1"/>
</dbReference>
<evidence type="ECO:0000256" key="7">
    <source>
        <dbReference type="ARBA" id="ARBA00022989"/>
    </source>
</evidence>
<feature type="transmembrane region" description="Helical" evidence="9">
    <location>
        <begin position="28"/>
        <end position="47"/>
    </location>
</feature>
<evidence type="ECO:0000313" key="11">
    <source>
        <dbReference type="Proteomes" id="UP001141552"/>
    </source>
</evidence>
<evidence type="ECO:0000256" key="8">
    <source>
        <dbReference type="ARBA" id="ARBA00023136"/>
    </source>
</evidence>
<dbReference type="Pfam" id="PF03083">
    <property type="entry name" value="MtN3_slv"/>
    <property type="match status" value="1"/>
</dbReference>
<comment type="subcellular location">
    <subcellularLocation>
        <location evidence="1">Endomembrane system</location>
        <topology evidence="1">Multi-pass membrane protein</topology>
    </subcellularLocation>
</comment>
<evidence type="ECO:0000256" key="2">
    <source>
        <dbReference type="ARBA" id="ARBA00007809"/>
    </source>
</evidence>
<name>A0A9Q0FHC0_9ROSI</name>